<dbReference type="SUPFAM" id="SSF50630">
    <property type="entry name" value="Acid proteases"/>
    <property type="match status" value="1"/>
</dbReference>
<feature type="transmembrane region" description="Helical" evidence="2">
    <location>
        <begin position="508"/>
        <end position="530"/>
    </location>
</feature>
<evidence type="ECO:0000256" key="3">
    <source>
        <dbReference type="SAM" id="SignalP"/>
    </source>
</evidence>
<keyword evidence="2" id="KW-0472">Membrane</keyword>
<accession>A0AA40CV88</accession>
<name>A0AA40CV88_9PEZI</name>
<reference evidence="4" key="1">
    <citation type="submission" date="2023-06" db="EMBL/GenBank/DDBJ databases">
        <title>Multi-omics analyses reveal the molecular pathogenesis toolkit of Lasiodiplodia hormozganensis, a cross-kingdom pathogen.</title>
        <authorList>
            <person name="Felix C."/>
            <person name="Meneses R."/>
            <person name="Goncalves M.F.M."/>
            <person name="Tilleman L."/>
            <person name="Duarte A.S."/>
            <person name="Jorrin-Novo J.V."/>
            <person name="Van De Peer Y."/>
            <person name="Deforce D."/>
            <person name="Van Nieuwerburgh F."/>
            <person name="Esteves A.C."/>
            <person name="Alves A."/>
        </authorList>
    </citation>
    <scope>NUCLEOTIDE SEQUENCE</scope>
    <source>
        <strain evidence="4">CBS 339.90</strain>
    </source>
</reference>
<comment type="caution">
    <text evidence="4">The sequence shown here is derived from an EMBL/GenBank/DDBJ whole genome shotgun (WGS) entry which is preliminary data.</text>
</comment>
<proteinExistence type="predicted"/>
<evidence type="ECO:0000313" key="5">
    <source>
        <dbReference type="Proteomes" id="UP001175001"/>
    </source>
</evidence>
<feature type="region of interest" description="Disordered" evidence="1">
    <location>
        <begin position="575"/>
        <end position="599"/>
    </location>
</feature>
<keyword evidence="2" id="KW-1133">Transmembrane helix</keyword>
<feature type="signal peptide" evidence="3">
    <location>
        <begin position="1"/>
        <end position="19"/>
    </location>
</feature>
<feature type="compositionally biased region" description="Low complexity" evidence="1">
    <location>
        <begin position="480"/>
        <end position="502"/>
    </location>
</feature>
<protein>
    <recommendedName>
        <fullName evidence="6">Peptidase A1 domain-containing protein</fullName>
    </recommendedName>
</protein>
<evidence type="ECO:0008006" key="6">
    <source>
        <dbReference type="Google" id="ProtNLM"/>
    </source>
</evidence>
<dbReference type="Gene3D" id="2.40.70.10">
    <property type="entry name" value="Acid Proteases"/>
    <property type="match status" value="1"/>
</dbReference>
<evidence type="ECO:0000256" key="2">
    <source>
        <dbReference type="SAM" id="Phobius"/>
    </source>
</evidence>
<evidence type="ECO:0000313" key="4">
    <source>
        <dbReference type="EMBL" id="KAK0650483.1"/>
    </source>
</evidence>
<keyword evidence="2" id="KW-0812">Transmembrane</keyword>
<dbReference type="InterPro" id="IPR021109">
    <property type="entry name" value="Peptidase_aspartic_dom_sf"/>
</dbReference>
<keyword evidence="5" id="KW-1185">Reference proteome</keyword>
<dbReference type="Proteomes" id="UP001175001">
    <property type="component" value="Unassembled WGS sequence"/>
</dbReference>
<dbReference type="EMBL" id="JAUJDW010000035">
    <property type="protein sequence ID" value="KAK0650483.1"/>
    <property type="molecule type" value="Genomic_DNA"/>
</dbReference>
<evidence type="ECO:0000256" key="1">
    <source>
        <dbReference type="SAM" id="MobiDB-lite"/>
    </source>
</evidence>
<organism evidence="4 5">
    <name type="scientific">Lasiodiplodia hormozganensis</name>
    <dbReference type="NCBI Taxonomy" id="869390"/>
    <lineage>
        <taxon>Eukaryota</taxon>
        <taxon>Fungi</taxon>
        <taxon>Dikarya</taxon>
        <taxon>Ascomycota</taxon>
        <taxon>Pezizomycotina</taxon>
        <taxon>Dothideomycetes</taxon>
        <taxon>Dothideomycetes incertae sedis</taxon>
        <taxon>Botryosphaeriales</taxon>
        <taxon>Botryosphaeriaceae</taxon>
        <taxon>Lasiodiplodia</taxon>
    </lineage>
</organism>
<dbReference type="AlphaFoldDB" id="A0AA40CV88"/>
<feature type="compositionally biased region" description="Basic and acidic residues" evidence="1">
    <location>
        <begin position="581"/>
        <end position="599"/>
    </location>
</feature>
<feature type="region of interest" description="Disordered" evidence="1">
    <location>
        <begin position="460"/>
        <end position="502"/>
    </location>
</feature>
<feature type="region of interest" description="Disordered" evidence="1">
    <location>
        <begin position="535"/>
        <end position="562"/>
    </location>
</feature>
<keyword evidence="3" id="KW-0732">Signal</keyword>
<sequence>MIRMRGLTCLLSLSAPAWASSNSPWGMAFNNDGTGPDGPWAYIIAPVDAPSQTLGFYPSMIEMPMMVNASACQAQSAQCVMPTITAWTGSAAHDLYLNETSDEWDPSEWEDVHGGYVTELMSLQGSMRYTTQRLSLGTVDLDGIAMAVADNVTASFPNGDWYTVGIGYLSLYGGSTFTYDIPSGTRTLSLQLALGWSKGAYASMSFGLHMGSVMHKISGKLFWGGYDRARCISEPITVESNSTFSLADISIGVASGGSAFLNNTSSATEIDGLLQTNGSDSSTSLPLTAQPDPGVPYMYLPGATCAAIAGYLPVTYDAGLALYRWNTSAPEYEDIISSPHHLSFHFHTSGTSGTTQSIAIPFALLNLTLDYPITSDPTPYFPCRPYSPSDTSDPAAVVLGRAFLQGAHFAQNWHTGSVWLAQAPGPGYVDEDLKTIQETDTGLTPLPNAQSWNETWADVLTPLNGSTTGDSTSGGGTGSGSESDSGSGSSSSESSGNSDSGLSTGAKAGIGVGVAVGGIALLGLVGALLLRRRRRGEGAEGGPDARPGATELPEERSMGYAAVPPQELASAEMQELPADNAIKELQSHPKPHELPARYA</sequence>
<gene>
    <name evidence="4" type="ORF">DIS24_g6771</name>
</gene>
<feature type="chain" id="PRO_5041342626" description="Peptidase A1 domain-containing protein" evidence="3">
    <location>
        <begin position="20"/>
        <end position="599"/>
    </location>
</feature>